<evidence type="ECO:0000256" key="3">
    <source>
        <dbReference type="ARBA" id="ARBA00023125"/>
    </source>
</evidence>
<evidence type="ECO:0000313" key="9">
    <source>
        <dbReference type="Proteomes" id="UP000030678"/>
    </source>
</evidence>
<dbReference type="InterPro" id="IPR052761">
    <property type="entry name" value="Fungal_Detox/Toxin_TFs"/>
</dbReference>
<dbReference type="GO" id="GO:0008270">
    <property type="term" value="F:zinc ion binding"/>
    <property type="evidence" value="ECO:0007669"/>
    <property type="project" value="InterPro"/>
</dbReference>
<dbReference type="Pfam" id="PF00172">
    <property type="entry name" value="Zn_clus"/>
    <property type="match status" value="1"/>
</dbReference>
<dbReference type="GeneID" id="19979883"/>
<dbReference type="RefSeq" id="XP_008723012.1">
    <property type="nucleotide sequence ID" value="XM_008724790.1"/>
</dbReference>
<proteinExistence type="predicted"/>
<dbReference type="VEuPathDB" id="FungiDB:G647_01390"/>
<dbReference type="HOGENOM" id="CLU_006329_1_3_1"/>
<dbReference type="SMART" id="SM00906">
    <property type="entry name" value="Fungal_trans"/>
    <property type="match status" value="1"/>
</dbReference>
<feature type="compositionally biased region" description="Low complexity" evidence="6">
    <location>
        <begin position="853"/>
        <end position="864"/>
    </location>
</feature>
<reference evidence="8 9" key="1">
    <citation type="submission" date="2013-03" db="EMBL/GenBank/DDBJ databases">
        <title>The Genome Sequence of Cladophialophora carrionii CBS 160.54.</title>
        <authorList>
            <consortium name="The Broad Institute Genomics Platform"/>
            <person name="Cuomo C."/>
            <person name="de Hoog S."/>
            <person name="Gorbushina A."/>
            <person name="Walker B."/>
            <person name="Young S.K."/>
            <person name="Zeng Q."/>
            <person name="Gargeya S."/>
            <person name="Fitzgerald M."/>
            <person name="Haas B."/>
            <person name="Abouelleil A."/>
            <person name="Allen A.W."/>
            <person name="Alvarado L."/>
            <person name="Arachchi H.M."/>
            <person name="Berlin A.M."/>
            <person name="Chapman S.B."/>
            <person name="Gainer-Dewar J."/>
            <person name="Goldberg J."/>
            <person name="Griggs A."/>
            <person name="Gujja S."/>
            <person name="Hansen M."/>
            <person name="Howarth C."/>
            <person name="Imamovic A."/>
            <person name="Ireland A."/>
            <person name="Larimer J."/>
            <person name="McCowan C."/>
            <person name="Murphy C."/>
            <person name="Pearson M."/>
            <person name="Poon T.W."/>
            <person name="Priest M."/>
            <person name="Roberts A."/>
            <person name="Saif S."/>
            <person name="Shea T."/>
            <person name="Sisk P."/>
            <person name="Sykes S."/>
            <person name="Wortman J."/>
            <person name="Nusbaum C."/>
            <person name="Birren B."/>
        </authorList>
    </citation>
    <scope>NUCLEOTIDE SEQUENCE [LARGE SCALE GENOMIC DNA]</scope>
    <source>
        <strain evidence="8 9">CBS 160.54</strain>
    </source>
</reference>
<dbReference type="GO" id="GO:0003677">
    <property type="term" value="F:DNA binding"/>
    <property type="evidence" value="ECO:0007669"/>
    <property type="project" value="UniProtKB-KW"/>
</dbReference>
<dbReference type="Proteomes" id="UP000030678">
    <property type="component" value="Unassembled WGS sequence"/>
</dbReference>
<dbReference type="PROSITE" id="PS50048">
    <property type="entry name" value="ZN2_CY6_FUNGAL_2"/>
    <property type="match status" value="1"/>
</dbReference>
<feature type="compositionally biased region" description="Polar residues" evidence="6">
    <location>
        <begin position="82"/>
        <end position="102"/>
    </location>
</feature>
<dbReference type="InterPro" id="IPR001138">
    <property type="entry name" value="Zn2Cys6_DnaBD"/>
</dbReference>
<feature type="compositionally biased region" description="Gly residues" evidence="6">
    <location>
        <begin position="803"/>
        <end position="815"/>
    </location>
</feature>
<evidence type="ECO:0000256" key="5">
    <source>
        <dbReference type="ARBA" id="ARBA00023242"/>
    </source>
</evidence>
<dbReference type="CDD" id="cd00067">
    <property type="entry name" value="GAL4"/>
    <property type="match status" value="1"/>
</dbReference>
<evidence type="ECO:0000256" key="6">
    <source>
        <dbReference type="SAM" id="MobiDB-lite"/>
    </source>
</evidence>
<evidence type="ECO:0000256" key="1">
    <source>
        <dbReference type="ARBA" id="ARBA00022723"/>
    </source>
</evidence>
<keyword evidence="2" id="KW-0805">Transcription regulation</keyword>
<feature type="compositionally biased region" description="Low complexity" evidence="6">
    <location>
        <begin position="832"/>
        <end position="845"/>
    </location>
</feature>
<dbReference type="Pfam" id="PF04082">
    <property type="entry name" value="Fungal_trans"/>
    <property type="match status" value="1"/>
</dbReference>
<feature type="domain" description="Zn(2)-C6 fungal-type" evidence="7">
    <location>
        <begin position="29"/>
        <end position="61"/>
    </location>
</feature>
<dbReference type="InterPro" id="IPR036864">
    <property type="entry name" value="Zn2-C6_fun-type_DNA-bd_sf"/>
</dbReference>
<keyword evidence="3" id="KW-0238">DNA-binding</keyword>
<dbReference type="SMART" id="SM00066">
    <property type="entry name" value="GAL4"/>
    <property type="match status" value="1"/>
</dbReference>
<gene>
    <name evidence="8" type="ORF">G647_01390</name>
</gene>
<dbReference type="EMBL" id="KB822697">
    <property type="protein sequence ID" value="ETI28938.1"/>
    <property type="molecule type" value="Genomic_DNA"/>
</dbReference>
<accession>V9DRL5</accession>
<name>V9DRL5_9EURO</name>
<feature type="region of interest" description="Disordered" evidence="6">
    <location>
        <begin position="538"/>
        <end position="557"/>
    </location>
</feature>
<evidence type="ECO:0000256" key="2">
    <source>
        <dbReference type="ARBA" id="ARBA00023015"/>
    </source>
</evidence>
<dbReference type="SUPFAM" id="SSF57701">
    <property type="entry name" value="Zn2/Cys6 DNA-binding domain"/>
    <property type="match status" value="1"/>
</dbReference>
<evidence type="ECO:0000313" key="8">
    <source>
        <dbReference type="EMBL" id="ETI28938.1"/>
    </source>
</evidence>
<dbReference type="GO" id="GO:0006351">
    <property type="term" value="P:DNA-templated transcription"/>
    <property type="evidence" value="ECO:0007669"/>
    <property type="project" value="InterPro"/>
</dbReference>
<keyword evidence="5" id="KW-0539">Nucleus</keyword>
<feature type="region of interest" description="Disordered" evidence="6">
    <location>
        <begin position="82"/>
        <end position="122"/>
    </location>
</feature>
<dbReference type="PROSITE" id="PS00463">
    <property type="entry name" value="ZN2_CY6_FUNGAL_1"/>
    <property type="match status" value="1"/>
</dbReference>
<evidence type="ECO:0000259" key="7">
    <source>
        <dbReference type="PROSITE" id="PS50048"/>
    </source>
</evidence>
<feature type="compositionally biased region" description="Polar residues" evidence="6">
    <location>
        <begin position="538"/>
        <end position="554"/>
    </location>
</feature>
<feature type="region of interest" description="Disordered" evidence="6">
    <location>
        <begin position="649"/>
        <end position="688"/>
    </location>
</feature>
<dbReference type="OrthoDB" id="4451586at2759"/>
<keyword evidence="4" id="KW-0804">Transcription</keyword>
<dbReference type="AlphaFoldDB" id="V9DRL5"/>
<dbReference type="PANTHER" id="PTHR47425">
    <property type="entry name" value="FARB-RELATED"/>
    <property type="match status" value="1"/>
</dbReference>
<organism evidence="8 9">
    <name type="scientific">Cladophialophora carrionii CBS 160.54</name>
    <dbReference type="NCBI Taxonomy" id="1279043"/>
    <lineage>
        <taxon>Eukaryota</taxon>
        <taxon>Fungi</taxon>
        <taxon>Dikarya</taxon>
        <taxon>Ascomycota</taxon>
        <taxon>Pezizomycotina</taxon>
        <taxon>Eurotiomycetes</taxon>
        <taxon>Chaetothyriomycetidae</taxon>
        <taxon>Chaetothyriales</taxon>
        <taxon>Herpotrichiellaceae</taxon>
        <taxon>Cladophialophora</taxon>
    </lineage>
</organism>
<sequence length="885" mass="97443">MGSLENPYTSTSSGLNATERVVKKRASQACHHCRTRKVKCDLVKSGIPCHNCSSDGIECVILESKRSRKYRLQKRQLSSLVSLPPISQAQPRSTSDSTSSYRPNHGPNDIDTFDGTTAPANQDAGALATEGLRTDVRSVHTTPIIPSFIPNSFQSPTAITPNTSVGAQSQVGATSTVSNRQQPAFELPAYIRPSRPDIRQDDLEFLCRRGALSTPVGELRDQLLHCFVLYVYPFMPIVDLEDFMGALDGNDASPKISLIVFQAVLFSATAYVDLPLLQEAGYENRRAARADYYQKVKLLYDFDWDVDRIALIQSLLMKNYWYVSENDQKDPWHWLGICVSLATSIGLNQPFTYTQKDAKTAALWRRIWWCCLYRDRVIAISMRRPMRIKNEDIRLSLLGLNDFETKSVTSAIPCLRDCDFLTDAYTRTMLAEMCMEKIKLLVFVGQILRDFYHLRGFGGSTAESTMLYTPRRSEVNSKQYLDLQHALDQWYRNLPPSCWLVTGTSNVDPDTSTADALLVHRSVLRMLYLMATEALNRPQSLSKPSGGSGNSPTSKVKEAAEKIAEMVESMQEKDLIRFLPPLSVSFMLLALASFLVDIKAKGQTVGALPGQQFHVCVRAMLRLREIWPIADAACFLIGQMITKHQVGKISTPGIQPTPMDASDAPTNVWRNPDTPRPNHPTQTPAPLPYGDLDGATAVAFTSSALDQPPFQASRDPGMVQPGMTAPISSSSSSSAAAAAALAQENFALPYMWTEEDFEGDYGSMIEAHALNMDLAMPDADVFAYFENGTFGFNFEPSPNNEHAGGGGGGGGGGGHVDAMLASYPSQTQAQGQAQVHAPHAPGQQHQHQHQHQRPSVSSVSSMAGQSWNPAVASQYMETFRSSQSI</sequence>
<feature type="region of interest" description="Disordered" evidence="6">
    <location>
        <begin position="795"/>
        <end position="864"/>
    </location>
</feature>
<feature type="compositionally biased region" description="Pro residues" evidence="6">
    <location>
        <begin position="674"/>
        <end position="687"/>
    </location>
</feature>
<dbReference type="PANTHER" id="PTHR47425:SF3">
    <property type="entry name" value="ZN(II)2CYS6 TRANSCRIPTION FACTOR (EUROFUNG)"/>
    <property type="match status" value="1"/>
</dbReference>
<protein>
    <recommendedName>
        <fullName evidence="7">Zn(2)-C6 fungal-type domain-containing protein</fullName>
    </recommendedName>
</protein>
<keyword evidence="1" id="KW-0479">Metal-binding</keyword>
<dbReference type="GO" id="GO:0000981">
    <property type="term" value="F:DNA-binding transcription factor activity, RNA polymerase II-specific"/>
    <property type="evidence" value="ECO:0007669"/>
    <property type="project" value="InterPro"/>
</dbReference>
<dbReference type="Gene3D" id="4.10.240.10">
    <property type="entry name" value="Zn(2)-C6 fungal-type DNA-binding domain"/>
    <property type="match status" value="1"/>
</dbReference>
<evidence type="ECO:0000256" key="4">
    <source>
        <dbReference type="ARBA" id="ARBA00023163"/>
    </source>
</evidence>
<dbReference type="InterPro" id="IPR007219">
    <property type="entry name" value="XnlR_reg_dom"/>
</dbReference>
<dbReference type="CDD" id="cd12148">
    <property type="entry name" value="fungal_TF_MHR"/>
    <property type="match status" value="1"/>
</dbReference>